<accession>A0A5U2F5N8</accession>
<feature type="transmembrane region" description="Helical" evidence="1">
    <location>
        <begin position="47"/>
        <end position="71"/>
    </location>
</feature>
<proteinExistence type="predicted"/>
<sequence>MKQLYGYVMLFIYSCLSSILMLLLLGGGIATFYFLKGNEFNFPLGQLKMAIVFGCIAGSAITLATIVFNLIDKINARKKPPSDPK</sequence>
<dbReference type="EMBL" id="AAGKHU010000172">
    <property type="protein sequence ID" value="EBP0013882.1"/>
    <property type="molecule type" value="Genomic_DNA"/>
</dbReference>
<organism evidence="2">
    <name type="scientific">Salmonella enterica</name>
    <name type="common">Salmonella choleraesuis</name>
    <dbReference type="NCBI Taxonomy" id="28901"/>
    <lineage>
        <taxon>Bacteria</taxon>
        <taxon>Pseudomonadati</taxon>
        <taxon>Pseudomonadota</taxon>
        <taxon>Gammaproteobacteria</taxon>
        <taxon>Enterobacterales</taxon>
        <taxon>Enterobacteriaceae</taxon>
        <taxon>Salmonella</taxon>
    </lineage>
</organism>
<keyword evidence="1" id="KW-0472">Membrane</keyword>
<evidence type="ECO:0000256" key="1">
    <source>
        <dbReference type="SAM" id="Phobius"/>
    </source>
</evidence>
<comment type="caution">
    <text evidence="2">The sequence shown here is derived from an EMBL/GenBank/DDBJ whole genome shotgun (WGS) entry which is preliminary data.</text>
</comment>
<keyword evidence="1" id="KW-1133">Transmembrane helix</keyword>
<gene>
    <name evidence="2" type="ORF">HX37_24790</name>
</gene>
<evidence type="ECO:0000313" key="2">
    <source>
        <dbReference type="EMBL" id="EBP0013882.1"/>
    </source>
</evidence>
<dbReference type="AlphaFoldDB" id="A0A5U2F5N8"/>
<reference evidence="2" key="1">
    <citation type="submission" date="2018-07" db="EMBL/GenBank/DDBJ databases">
        <authorList>
            <consortium name="GenomeTrakr network: Whole genome sequencing for foodborne pathogen traceback"/>
        </authorList>
    </citation>
    <scope>NUCLEOTIDE SEQUENCE</scope>
    <source>
        <strain evidence="2">CFSAN018538</strain>
    </source>
</reference>
<keyword evidence="1" id="KW-0812">Transmembrane</keyword>
<name>A0A5U2F5N8_SALER</name>
<protein>
    <submittedName>
        <fullName evidence="2">Uncharacterized protein</fullName>
    </submittedName>
</protein>
<feature type="transmembrane region" description="Helical" evidence="1">
    <location>
        <begin position="7"/>
        <end position="35"/>
    </location>
</feature>
<dbReference type="PROSITE" id="PS51257">
    <property type="entry name" value="PROKAR_LIPOPROTEIN"/>
    <property type="match status" value="1"/>
</dbReference>